<proteinExistence type="predicted"/>
<gene>
    <name evidence="1" type="ORF">PIB30_060161</name>
</gene>
<name>A0ABU6VK10_9FABA</name>
<keyword evidence="2" id="KW-1185">Reference proteome</keyword>
<comment type="caution">
    <text evidence="1">The sequence shown here is derived from an EMBL/GenBank/DDBJ whole genome shotgun (WGS) entry which is preliminary data.</text>
</comment>
<reference evidence="1 2" key="1">
    <citation type="journal article" date="2023" name="Plants (Basel)">
        <title>Bridging the Gap: Combining Genomics and Transcriptomics Approaches to Understand Stylosanthes scabra, an Orphan Legume from the Brazilian Caatinga.</title>
        <authorList>
            <person name="Ferreira-Neto J.R.C."/>
            <person name="da Silva M.D."/>
            <person name="Binneck E."/>
            <person name="de Melo N.F."/>
            <person name="da Silva R.H."/>
            <person name="de Melo A.L.T.M."/>
            <person name="Pandolfi V."/>
            <person name="Bustamante F.O."/>
            <person name="Brasileiro-Vidal A.C."/>
            <person name="Benko-Iseppon A.M."/>
        </authorList>
    </citation>
    <scope>NUCLEOTIDE SEQUENCE [LARGE SCALE GENOMIC DNA]</scope>
    <source>
        <tissue evidence="1">Leaves</tissue>
    </source>
</reference>
<dbReference type="EMBL" id="JASCZI010151563">
    <property type="protein sequence ID" value="MED6173514.1"/>
    <property type="molecule type" value="Genomic_DNA"/>
</dbReference>
<sequence>MHIPKFRVGTYTVGVSSIENATVGLSSLEIFSVGISSMYVTGGFNPNFDYVAYQHLMNNYPYMGVVSFTQPLSNVFPTQGTVLTPHGVSTGAGQEANRFFKGCQVKSRLRRRLRTTQSDLSL</sequence>
<organism evidence="1 2">
    <name type="scientific">Stylosanthes scabra</name>
    <dbReference type="NCBI Taxonomy" id="79078"/>
    <lineage>
        <taxon>Eukaryota</taxon>
        <taxon>Viridiplantae</taxon>
        <taxon>Streptophyta</taxon>
        <taxon>Embryophyta</taxon>
        <taxon>Tracheophyta</taxon>
        <taxon>Spermatophyta</taxon>
        <taxon>Magnoliopsida</taxon>
        <taxon>eudicotyledons</taxon>
        <taxon>Gunneridae</taxon>
        <taxon>Pentapetalae</taxon>
        <taxon>rosids</taxon>
        <taxon>fabids</taxon>
        <taxon>Fabales</taxon>
        <taxon>Fabaceae</taxon>
        <taxon>Papilionoideae</taxon>
        <taxon>50 kb inversion clade</taxon>
        <taxon>dalbergioids sensu lato</taxon>
        <taxon>Dalbergieae</taxon>
        <taxon>Pterocarpus clade</taxon>
        <taxon>Stylosanthes</taxon>
    </lineage>
</organism>
<accession>A0ABU6VK10</accession>
<protein>
    <submittedName>
        <fullName evidence="1">Uncharacterized protein</fullName>
    </submittedName>
</protein>
<evidence type="ECO:0000313" key="2">
    <source>
        <dbReference type="Proteomes" id="UP001341840"/>
    </source>
</evidence>
<dbReference type="Proteomes" id="UP001341840">
    <property type="component" value="Unassembled WGS sequence"/>
</dbReference>
<evidence type="ECO:0000313" key="1">
    <source>
        <dbReference type="EMBL" id="MED6173514.1"/>
    </source>
</evidence>
<feature type="non-terminal residue" evidence="1">
    <location>
        <position position="122"/>
    </location>
</feature>